<name>A0A369LR72_9ACTN</name>
<dbReference type="GeneID" id="78360934"/>
<evidence type="ECO:0000313" key="2">
    <source>
        <dbReference type="Proteomes" id="UP000254000"/>
    </source>
</evidence>
<reference evidence="1 2" key="1">
    <citation type="journal article" date="2018" name="Elife">
        <title>Discovery and characterization of a prevalent human gut bacterial enzyme sufficient for the inactivation of a family of plant toxins.</title>
        <authorList>
            <person name="Koppel N."/>
            <person name="Bisanz J.E."/>
            <person name="Pandelia M.E."/>
            <person name="Turnbaugh P.J."/>
            <person name="Balskus E.P."/>
        </authorList>
    </citation>
    <scope>NUCLEOTIDE SEQUENCE [LARGE SCALE GENOMIC DNA]</scope>
    <source>
        <strain evidence="1 2">3C</strain>
    </source>
</reference>
<dbReference type="EMBL" id="PPTS01000013">
    <property type="protein sequence ID" value="RDB61634.1"/>
    <property type="molecule type" value="Genomic_DNA"/>
</dbReference>
<sequence>MDDERKRQLKQAYGEREPAMGVLEMRCLATGERFLIASRDPRATENGLVARFDGGNHPNKRLQALWSEHGHGGFTFALIEELEYDDAREDHAEELQALLELCLEEHPEAKRVWR</sequence>
<dbReference type="RefSeq" id="WP_015539742.1">
    <property type="nucleotide sequence ID" value="NZ_CABMMS010000013.1"/>
</dbReference>
<proteinExistence type="predicted"/>
<accession>A0A369LR72</accession>
<keyword evidence="2" id="KW-1185">Reference proteome</keyword>
<organism evidence="1 2">
    <name type="scientific">Gordonibacter pamelaeae</name>
    <dbReference type="NCBI Taxonomy" id="471189"/>
    <lineage>
        <taxon>Bacteria</taxon>
        <taxon>Bacillati</taxon>
        <taxon>Actinomycetota</taxon>
        <taxon>Coriobacteriia</taxon>
        <taxon>Eggerthellales</taxon>
        <taxon>Eggerthellaceae</taxon>
        <taxon>Gordonibacter</taxon>
    </lineage>
</organism>
<gene>
    <name evidence="1" type="ORF">C1877_14670</name>
</gene>
<dbReference type="AlphaFoldDB" id="A0A369LR72"/>
<evidence type="ECO:0008006" key="3">
    <source>
        <dbReference type="Google" id="ProtNLM"/>
    </source>
</evidence>
<dbReference type="CDD" id="cd10451">
    <property type="entry name" value="GIY-YIG_LuxR_like"/>
    <property type="match status" value="1"/>
</dbReference>
<comment type="caution">
    <text evidence="1">The sequence shown here is derived from an EMBL/GenBank/DDBJ whole genome shotgun (WGS) entry which is preliminary data.</text>
</comment>
<evidence type="ECO:0000313" key="1">
    <source>
        <dbReference type="EMBL" id="RDB61634.1"/>
    </source>
</evidence>
<dbReference type="Gene3D" id="3.40.1440.10">
    <property type="entry name" value="GIY-YIG endonuclease"/>
    <property type="match status" value="1"/>
</dbReference>
<dbReference type="InterPro" id="IPR035901">
    <property type="entry name" value="GIY-YIG_endonuc_sf"/>
</dbReference>
<dbReference type="Proteomes" id="UP000254000">
    <property type="component" value="Unassembled WGS sequence"/>
</dbReference>
<protein>
    <recommendedName>
        <fullName evidence="3">GIY-YIG nuclease family protein</fullName>
    </recommendedName>
</protein>
<dbReference type="OrthoDB" id="7270972at2"/>